<reference evidence="2" key="1">
    <citation type="journal article" date="2019" name="Int. J. Syst. Evol. Microbiol.">
        <title>The Global Catalogue of Microorganisms (GCM) 10K type strain sequencing project: providing services to taxonomists for standard genome sequencing and annotation.</title>
        <authorList>
            <consortium name="The Broad Institute Genomics Platform"/>
            <consortium name="The Broad Institute Genome Sequencing Center for Infectious Disease"/>
            <person name="Wu L."/>
            <person name="Ma J."/>
        </authorList>
    </citation>
    <scope>NUCLEOTIDE SEQUENCE [LARGE SCALE GENOMIC DNA]</scope>
    <source>
        <strain evidence="2">CCM 3243</strain>
    </source>
</reference>
<proteinExistence type="predicted"/>
<name>A0ABV8MYJ8_9ACTN</name>
<comment type="caution">
    <text evidence="1">The sequence shown here is derived from an EMBL/GenBank/DDBJ whole genome shotgun (WGS) entry which is preliminary data.</text>
</comment>
<evidence type="ECO:0000313" key="2">
    <source>
        <dbReference type="Proteomes" id="UP001595871"/>
    </source>
</evidence>
<sequence length="43" mass="4803">MPVHQAVAEDVVRIADTQRHAGHADVLRELMLERVAREAGRQA</sequence>
<dbReference type="EMBL" id="JBHSCF010000004">
    <property type="protein sequence ID" value="MFC4185243.1"/>
    <property type="molecule type" value="Genomic_DNA"/>
</dbReference>
<accession>A0ABV8MYJ8</accession>
<dbReference type="Proteomes" id="UP001595871">
    <property type="component" value="Unassembled WGS sequence"/>
</dbReference>
<gene>
    <name evidence="1" type="ORF">ACFO3R_02400</name>
</gene>
<protein>
    <submittedName>
        <fullName evidence="1">Uncharacterized protein</fullName>
    </submittedName>
</protein>
<keyword evidence="2" id="KW-1185">Reference proteome</keyword>
<dbReference type="RefSeq" id="WP_307817524.1">
    <property type="nucleotide sequence ID" value="NZ_BAAAYA010000011.1"/>
</dbReference>
<evidence type="ECO:0000313" key="1">
    <source>
        <dbReference type="EMBL" id="MFC4185243.1"/>
    </source>
</evidence>
<organism evidence="1 2">
    <name type="scientific">Streptomyces flavovirens</name>
    <dbReference type="NCBI Taxonomy" id="52258"/>
    <lineage>
        <taxon>Bacteria</taxon>
        <taxon>Bacillati</taxon>
        <taxon>Actinomycetota</taxon>
        <taxon>Actinomycetes</taxon>
        <taxon>Kitasatosporales</taxon>
        <taxon>Streptomycetaceae</taxon>
        <taxon>Streptomyces</taxon>
    </lineage>
</organism>